<dbReference type="EMBL" id="JALJXV010000009">
    <property type="protein sequence ID" value="MCP1676402.1"/>
    <property type="molecule type" value="Genomic_DNA"/>
</dbReference>
<feature type="domain" description="Alpha/beta hydrolase fold-3" evidence="2">
    <location>
        <begin position="68"/>
        <end position="181"/>
    </location>
</feature>
<evidence type="ECO:0000313" key="3">
    <source>
        <dbReference type="EMBL" id="MCP1676402.1"/>
    </source>
</evidence>
<gene>
    <name evidence="3" type="ORF">J2T57_003563</name>
</gene>
<name>A0AAE3KHJ2_9GAMM</name>
<protein>
    <submittedName>
        <fullName evidence="3">Arylformamidase</fullName>
        <ecNumber evidence="3">3.5.1.9</ecNumber>
    </submittedName>
</protein>
<evidence type="ECO:0000259" key="2">
    <source>
        <dbReference type="Pfam" id="PF07859"/>
    </source>
</evidence>
<dbReference type="InterPro" id="IPR050300">
    <property type="entry name" value="GDXG_lipolytic_enzyme"/>
</dbReference>
<dbReference type="Pfam" id="PF07859">
    <property type="entry name" value="Abhydrolase_3"/>
    <property type="match status" value="1"/>
</dbReference>
<dbReference type="AlphaFoldDB" id="A0AAE3KHJ2"/>
<dbReference type="EC" id="3.5.1.9" evidence="3"/>
<keyword evidence="4" id="KW-1185">Reference proteome</keyword>
<dbReference type="PANTHER" id="PTHR48081">
    <property type="entry name" value="AB HYDROLASE SUPERFAMILY PROTEIN C4A8.06C"/>
    <property type="match status" value="1"/>
</dbReference>
<organism evidence="3 4">
    <name type="scientific">Natronocella acetinitrilica</name>
    <dbReference type="NCBI Taxonomy" id="414046"/>
    <lineage>
        <taxon>Bacteria</taxon>
        <taxon>Pseudomonadati</taxon>
        <taxon>Pseudomonadota</taxon>
        <taxon>Gammaproteobacteria</taxon>
        <taxon>Chromatiales</taxon>
        <taxon>Ectothiorhodospiraceae</taxon>
        <taxon>Natronocella</taxon>
    </lineage>
</organism>
<dbReference type="Gene3D" id="3.40.50.1820">
    <property type="entry name" value="alpha/beta hydrolase"/>
    <property type="match status" value="1"/>
</dbReference>
<evidence type="ECO:0000313" key="4">
    <source>
        <dbReference type="Proteomes" id="UP001205843"/>
    </source>
</evidence>
<dbReference type="InterPro" id="IPR013094">
    <property type="entry name" value="AB_hydrolase_3"/>
</dbReference>
<dbReference type="InterPro" id="IPR029058">
    <property type="entry name" value="AB_hydrolase_fold"/>
</dbReference>
<sequence>MSDPSDHEYQFNPRVAVGDVEPYTQRATEASATARQRLTAEYDVSYGDSPLMTCDIFPASSDDAPVHVFVHGGYWRGRDKADYSFLAGTLVPEGITTVVINYDLCPSVTVDVIVEEIGICFDWVRSRMGQSAKRLVASGHSAGAHLLAMADIRSQRGKANALGIDHAVLISGLYDLRPVLEVSVNETIGLTREFACQLSPSLYPLRPSMPVDIVVGGAESSSWVGQSRDYASHISARGGCRILEGHDHYSIMEEFMVPTSELSRLLIERSHG</sequence>
<keyword evidence="1 3" id="KW-0378">Hydrolase</keyword>
<comment type="caution">
    <text evidence="3">The sequence shown here is derived from an EMBL/GenBank/DDBJ whole genome shotgun (WGS) entry which is preliminary data.</text>
</comment>
<dbReference type="Proteomes" id="UP001205843">
    <property type="component" value="Unassembled WGS sequence"/>
</dbReference>
<dbReference type="PANTHER" id="PTHR48081:SF33">
    <property type="entry name" value="KYNURENINE FORMAMIDASE"/>
    <property type="match status" value="1"/>
</dbReference>
<dbReference type="SUPFAM" id="SSF53474">
    <property type="entry name" value="alpha/beta-Hydrolases"/>
    <property type="match status" value="1"/>
</dbReference>
<evidence type="ECO:0000256" key="1">
    <source>
        <dbReference type="ARBA" id="ARBA00022801"/>
    </source>
</evidence>
<dbReference type="GO" id="GO:0004061">
    <property type="term" value="F:arylformamidase activity"/>
    <property type="evidence" value="ECO:0007669"/>
    <property type="project" value="UniProtKB-EC"/>
</dbReference>
<reference evidence="3" key="1">
    <citation type="submission" date="2022-03" db="EMBL/GenBank/DDBJ databases">
        <title>Genomic Encyclopedia of Type Strains, Phase III (KMG-III): the genomes of soil and plant-associated and newly described type strains.</title>
        <authorList>
            <person name="Whitman W."/>
        </authorList>
    </citation>
    <scope>NUCLEOTIDE SEQUENCE</scope>
    <source>
        <strain evidence="3">ANL 6-2</strain>
    </source>
</reference>
<accession>A0AAE3KHJ2</accession>
<proteinExistence type="predicted"/>
<dbReference type="RefSeq" id="WP_253482447.1">
    <property type="nucleotide sequence ID" value="NZ_JALJXV010000009.1"/>
</dbReference>